<evidence type="ECO:0000256" key="2">
    <source>
        <dbReference type="ARBA" id="ARBA00022771"/>
    </source>
</evidence>
<reference evidence="7" key="1">
    <citation type="submission" date="2020-11" db="EMBL/GenBank/DDBJ databases">
        <title>Chlorella ohadii genome sequencing and assembly.</title>
        <authorList>
            <person name="Murik O."/>
            <person name="Treves H."/>
            <person name="Kedem I."/>
            <person name="Shotland Y."/>
            <person name="Kaplan A."/>
        </authorList>
    </citation>
    <scope>NUCLEOTIDE SEQUENCE</scope>
    <source>
        <strain evidence="7">1</strain>
    </source>
</reference>
<sequence length="467" mass="50100">MREDVTALSKMHGSCALASQLMPAVATAAAAPADLAGLLARPGFSGFPAVLTTDYLCCRVKMEKEKQQNKNNADDPQQPATPSAVAGGEQPGSGDGGGDDGGGNSRLLNNLPAFLMDYYGSKHNAPSGMVPLHWQEGREEMDELVTEALELANKALGIRKSEVAASASKAAASTSEAAASTSEAAAADDAPADASGSSGIGLARTAVDQMRAQGLATAEAAKFEEYTTVCNNPDCGKRPEPGQRFPQCGHCKAAYCSRDCQVADWRQHKLVCRPEKLRQHVPEEREALLSIKRASAAQLAETLMGELALAGTAWRERLGRGIVVVYMSNLAYLMSPSSEAKDKCQLYAFYFPERDYPARVPQIPGLQEQFKSMGGKSVFKRFGDEHVPVIIMDQLFAMSMGLPRIPTIGACRQVLKHASTEVRHMDVICWDSVSGDMLLVDFHSMVTVVSEVPRCALRLCCLPLCCP</sequence>
<evidence type="ECO:0000313" key="8">
    <source>
        <dbReference type="Proteomes" id="UP001205105"/>
    </source>
</evidence>
<dbReference type="SUPFAM" id="SSF144232">
    <property type="entry name" value="HIT/MYND zinc finger-like"/>
    <property type="match status" value="1"/>
</dbReference>
<dbReference type="PROSITE" id="PS50865">
    <property type="entry name" value="ZF_MYND_2"/>
    <property type="match status" value="1"/>
</dbReference>
<dbReference type="Pfam" id="PF01753">
    <property type="entry name" value="zf-MYND"/>
    <property type="match status" value="1"/>
</dbReference>
<evidence type="ECO:0000313" key="7">
    <source>
        <dbReference type="EMBL" id="KAI7842831.1"/>
    </source>
</evidence>
<proteinExistence type="predicted"/>
<name>A0AAD5DTE5_9CHLO</name>
<dbReference type="Proteomes" id="UP001205105">
    <property type="component" value="Unassembled WGS sequence"/>
</dbReference>
<feature type="compositionally biased region" description="Gly residues" evidence="5">
    <location>
        <begin position="89"/>
        <end position="104"/>
    </location>
</feature>
<dbReference type="Gene3D" id="6.10.140.2220">
    <property type="match status" value="1"/>
</dbReference>
<evidence type="ECO:0000256" key="1">
    <source>
        <dbReference type="ARBA" id="ARBA00022723"/>
    </source>
</evidence>
<dbReference type="GO" id="GO:0008270">
    <property type="term" value="F:zinc ion binding"/>
    <property type="evidence" value="ECO:0007669"/>
    <property type="project" value="UniProtKB-KW"/>
</dbReference>
<feature type="region of interest" description="Disordered" evidence="5">
    <location>
        <begin position="67"/>
        <end position="106"/>
    </location>
</feature>
<protein>
    <recommendedName>
        <fullName evidence="6">MYND-type domain-containing protein</fullName>
    </recommendedName>
</protein>
<gene>
    <name evidence="7" type="ORF">COHA_003577</name>
</gene>
<evidence type="ECO:0000256" key="3">
    <source>
        <dbReference type="ARBA" id="ARBA00022833"/>
    </source>
</evidence>
<keyword evidence="1" id="KW-0479">Metal-binding</keyword>
<dbReference type="AlphaFoldDB" id="A0AAD5DTE5"/>
<comment type="caution">
    <text evidence="7">The sequence shown here is derived from an EMBL/GenBank/DDBJ whole genome shotgun (WGS) entry which is preliminary data.</text>
</comment>
<evidence type="ECO:0000256" key="4">
    <source>
        <dbReference type="PROSITE-ProRule" id="PRU00134"/>
    </source>
</evidence>
<organism evidence="7 8">
    <name type="scientific">Chlorella ohadii</name>
    <dbReference type="NCBI Taxonomy" id="2649997"/>
    <lineage>
        <taxon>Eukaryota</taxon>
        <taxon>Viridiplantae</taxon>
        <taxon>Chlorophyta</taxon>
        <taxon>core chlorophytes</taxon>
        <taxon>Trebouxiophyceae</taxon>
        <taxon>Chlorellales</taxon>
        <taxon>Chlorellaceae</taxon>
        <taxon>Chlorella clade</taxon>
        <taxon>Chlorella</taxon>
    </lineage>
</organism>
<evidence type="ECO:0000256" key="5">
    <source>
        <dbReference type="SAM" id="MobiDB-lite"/>
    </source>
</evidence>
<keyword evidence="2 4" id="KW-0863">Zinc-finger</keyword>
<keyword evidence="8" id="KW-1185">Reference proteome</keyword>
<dbReference type="InterPro" id="IPR002893">
    <property type="entry name" value="Znf_MYND"/>
</dbReference>
<accession>A0AAD5DTE5</accession>
<keyword evidence="3" id="KW-0862">Zinc</keyword>
<evidence type="ECO:0000259" key="6">
    <source>
        <dbReference type="PROSITE" id="PS50865"/>
    </source>
</evidence>
<feature type="domain" description="MYND-type" evidence="6">
    <location>
        <begin position="232"/>
        <end position="272"/>
    </location>
</feature>
<dbReference type="EMBL" id="JADXDR010000048">
    <property type="protein sequence ID" value="KAI7842831.1"/>
    <property type="molecule type" value="Genomic_DNA"/>
</dbReference>